<keyword evidence="4 10" id="KW-0489">Methyltransferase</keyword>
<dbReference type="AlphaFoldDB" id="A0A7Z0VM09"/>
<comment type="catalytic activity">
    <reaction evidence="1">
        <text>a 4-O-methyl-thymidine in DNA + L-cysteinyl-[protein] = a thymidine in DNA + S-methyl-L-cysteinyl-[protein]</text>
        <dbReference type="Rhea" id="RHEA:53428"/>
        <dbReference type="Rhea" id="RHEA-COMP:10131"/>
        <dbReference type="Rhea" id="RHEA-COMP:10132"/>
        <dbReference type="Rhea" id="RHEA-COMP:13555"/>
        <dbReference type="Rhea" id="RHEA-COMP:13556"/>
        <dbReference type="ChEBI" id="CHEBI:29950"/>
        <dbReference type="ChEBI" id="CHEBI:82612"/>
        <dbReference type="ChEBI" id="CHEBI:137386"/>
        <dbReference type="ChEBI" id="CHEBI:137387"/>
        <dbReference type="EC" id="2.1.1.63"/>
    </reaction>
</comment>
<evidence type="ECO:0000256" key="8">
    <source>
        <dbReference type="ARBA" id="ARBA00049348"/>
    </source>
</evidence>
<evidence type="ECO:0000259" key="9">
    <source>
        <dbReference type="Pfam" id="PF01035"/>
    </source>
</evidence>
<comment type="similarity">
    <text evidence="2">Belongs to the MGMT family.</text>
</comment>
<evidence type="ECO:0000256" key="1">
    <source>
        <dbReference type="ARBA" id="ARBA00001286"/>
    </source>
</evidence>
<dbReference type="Gene3D" id="1.10.10.10">
    <property type="entry name" value="Winged helix-like DNA-binding domain superfamily/Winged helix DNA-binding domain"/>
    <property type="match status" value="1"/>
</dbReference>
<dbReference type="SUPFAM" id="SSF46767">
    <property type="entry name" value="Methylated DNA-protein cysteine methyltransferase, C-terminal domain"/>
    <property type="match status" value="1"/>
</dbReference>
<protein>
    <recommendedName>
        <fullName evidence="3">methylated-DNA--[protein]-cysteine S-methyltransferase</fullName>
        <ecNumber evidence="3">2.1.1.63</ecNumber>
    </recommendedName>
</protein>
<name>A0A7Z0VM09_9GAMM</name>
<keyword evidence="7" id="KW-0234">DNA repair</keyword>
<sequence length="159" mass="17250">MSGTAQPYQAVVNFPFAPVGIILSKGRLKALEYLPRPQHEYRNKVPGLNAVIDAIQAYLDDPKRTFDLGLILEGTPFQCRVWQALQEIPSGSTLTYGELARQIGSGARAVGNACRDNPCPLIVPCHRVVGTAGLGGFAGERGGEKLEIKRWLLKHEGAL</sequence>
<keyword evidence="5 10" id="KW-0808">Transferase</keyword>
<evidence type="ECO:0000256" key="3">
    <source>
        <dbReference type="ARBA" id="ARBA00011918"/>
    </source>
</evidence>
<dbReference type="Pfam" id="PF01035">
    <property type="entry name" value="DNA_binding_1"/>
    <property type="match status" value="1"/>
</dbReference>
<comment type="caution">
    <text evidence="10">The sequence shown here is derived from an EMBL/GenBank/DDBJ whole genome shotgun (WGS) entry which is preliminary data.</text>
</comment>
<reference evidence="10 11" key="1">
    <citation type="submission" date="2016-06" db="EMBL/GenBank/DDBJ databases">
        <title>Genome sequence of endosymbiont of Candidatus Endolucinida thiodiazotropha.</title>
        <authorList>
            <person name="Poehlein A."/>
            <person name="Koenig S."/>
            <person name="Heiden S.E."/>
            <person name="Thuermer A."/>
            <person name="Voget S."/>
            <person name="Daniel R."/>
            <person name="Markert S."/>
            <person name="Gros O."/>
            <person name="Schweder T."/>
        </authorList>
    </citation>
    <scope>NUCLEOTIDE SEQUENCE [LARGE SCALE GENOMIC DNA]</scope>
    <source>
        <strain evidence="10 11">COS</strain>
    </source>
</reference>
<evidence type="ECO:0000256" key="2">
    <source>
        <dbReference type="ARBA" id="ARBA00008711"/>
    </source>
</evidence>
<evidence type="ECO:0000256" key="6">
    <source>
        <dbReference type="ARBA" id="ARBA00022763"/>
    </source>
</evidence>
<dbReference type="EC" id="2.1.1.63" evidence="3"/>
<dbReference type="InterPro" id="IPR014048">
    <property type="entry name" value="MethylDNA_cys_MeTrfase_DNA-bd"/>
</dbReference>
<dbReference type="InterPro" id="IPR001497">
    <property type="entry name" value="MethylDNA_cys_MeTrfase_AS"/>
</dbReference>
<evidence type="ECO:0000256" key="7">
    <source>
        <dbReference type="ARBA" id="ARBA00023204"/>
    </source>
</evidence>
<evidence type="ECO:0000256" key="4">
    <source>
        <dbReference type="ARBA" id="ARBA00022603"/>
    </source>
</evidence>
<dbReference type="RefSeq" id="WP_069124609.1">
    <property type="nucleotide sequence ID" value="NZ_MARB01000009.1"/>
</dbReference>
<keyword evidence="11" id="KW-1185">Reference proteome</keyword>
<evidence type="ECO:0000313" key="11">
    <source>
        <dbReference type="Proteomes" id="UP000094769"/>
    </source>
</evidence>
<comment type="catalytic activity">
    <reaction evidence="8">
        <text>a 6-O-methyl-2'-deoxyguanosine in DNA + L-cysteinyl-[protein] = S-methyl-L-cysteinyl-[protein] + a 2'-deoxyguanosine in DNA</text>
        <dbReference type="Rhea" id="RHEA:24000"/>
        <dbReference type="Rhea" id="RHEA-COMP:10131"/>
        <dbReference type="Rhea" id="RHEA-COMP:10132"/>
        <dbReference type="Rhea" id="RHEA-COMP:11367"/>
        <dbReference type="Rhea" id="RHEA-COMP:11368"/>
        <dbReference type="ChEBI" id="CHEBI:29950"/>
        <dbReference type="ChEBI" id="CHEBI:82612"/>
        <dbReference type="ChEBI" id="CHEBI:85445"/>
        <dbReference type="ChEBI" id="CHEBI:85448"/>
        <dbReference type="EC" id="2.1.1.63"/>
    </reaction>
</comment>
<dbReference type="OrthoDB" id="9802228at2"/>
<dbReference type="GO" id="GO:0006281">
    <property type="term" value="P:DNA repair"/>
    <property type="evidence" value="ECO:0007669"/>
    <property type="project" value="UniProtKB-KW"/>
</dbReference>
<dbReference type="PANTHER" id="PTHR10815:SF13">
    <property type="entry name" value="METHYLATED-DNA--PROTEIN-CYSTEINE METHYLTRANSFERASE"/>
    <property type="match status" value="1"/>
</dbReference>
<dbReference type="EMBL" id="MARB01000009">
    <property type="protein sequence ID" value="ODJ87830.1"/>
    <property type="molecule type" value="Genomic_DNA"/>
</dbReference>
<dbReference type="NCBIfam" id="TIGR00589">
    <property type="entry name" value="ogt"/>
    <property type="match status" value="1"/>
</dbReference>
<gene>
    <name evidence="10" type="primary">ogt</name>
    <name evidence="10" type="ORF">CODIS_19380</name>
</gene>
<dbReference type="PANTHER" id="PTHR10815">
    <property type="entry name" value="METHYLATED-DNA--PROTEIN-CYSTEINE METHYLTRANSFERASE"/>
    <property type="match status" value="1"/>
</dbReference>
<dbReference type="FunFam" id="1.10.10.10:FF:000214">
    <property type="entry name" value="Methylated-DNA--protein-cysteine methyltransferase"/>
    <property type="match status" value="1"/>
</dbReference>
<feature type="domain" description="Methylated-DNA-[protein]-cysteine S-methyltransferase DNA binding" evidence="9">
    <location>
        <begin position="76"/>
        <end position="158"/>
    </location>
</feature>
<organism evidence="10 11">
    <name type="scientific">Candidatus Thiodiazotropha endolucinida</name>
    <dbReference type="NCBI Taxonomy" id="1655433"/>
    <lineage>
        <taxon>Bacteria</taxon>
        <taxon>Pseudomonadati</taxon>
        <taxon>Pseudomonadota</taxon>
        <taxon>Gammaproteobacteria</taxon>
        <taxon>Chromatiales</taxon>
        <taxon>Sedimenticolaceae</taxon>
        <taxon>Candidatus Thiodiazotropha</taxon>
    </lineage>
</organism>
<keyword evidence="6" id="KW-0227">DNA damage</keyword>
<dbReference type="GO" id="GO:0003908">
    <property type="term" value="F:methylated-DNA-[protein]-cysteine S-methyltransferase activity"/>
    <property type="evidence" value="ECO:0007669"/>
    <property type="project" value="UniProtKB-EC"/>
</dbReference>
<dbReference type="Proteomes" id="UP000094769">
    <property type="component" value="Unassembled WGS sequence"/>
</dbReference>
<dbReference type="InterPro" id="IPR036388">
    <property type="entry name" value="WH-like_DNA-bd_sf"/>
</dbReference>
<evidence type="ECO:0000256" key="5">
    <source>
        <dbReference type="ARBA" id="ARBA00022679"/>
    </source>
</evidence>
<dbReference type="CDD" id="cd06445">
    <property type="entry name" value="ATase"/>
    <property type="match status" value="1"/>
</dbReference>
<proteinExistence type="inferred from homology"/>
<evidence type="ECO:0000313" key="10">
    <source>
        <dbReference type="EMBL" id="ODJ87830.1"/>
    </source>
</evidence>
<accession>A0A7Z0VM09</accession>
<dbReference type="InterPro" id="IPR036217">
    <property type="entry name" value="MethylDNA_cys_MeTrfase_DNAb"/>
</dbReference>
<dbReference type="GO" id="GO:0032259">
    <property type="term" value="P:methylation"/>
    <property type="evidence" value="ECO:0007669"/>
    <property type="project" value="UniProtKB-KW"/>
</dbReference>
<dbReference type="PROSITE" id="PS00374">
    <property type="entry name" value="MGMT"/>
    <property type="match status" value="1"/>
</dbReference>